<accession>A0A2P6PCQ4</accession>
<evidence type="ECO:0000313" key="2">
    <source>
        <dbReference type="Proteomes" id="UP000238479"/>
    </source>
</evidence>
<protein>
    <submittedName>
        <fullName evidence="1">Uncharacterized protein</fullName>
    </submittedName>
</protein>
<organism evidence="1 2">
    <name type="scientific">Rosa chinensis</name>
    <name type="common">China rose</name>
    <dbReference type="NCBI Taxonomy" id="74649"/>
    <lineage>
        <taxon>Eukaryota</taxon>
        <taxon>Viridiplantae</taxon>
        <taxon>Streptophyta</taxon>
        <taxon>Embryophyta</taxon>
        <taxon>Tracheophyta</taxon>
        <taxon>Spermatophyta</taxon>
        <taxon>Magnoliopsida</taxon>
        <taxon>eudicotyledons</taxon>
        <taxon>Gunneridae</taxon>
        <taxon>Pentapetalae</taxon>
        <taxon>rosids</taxon>
        <taxon>fabids</taxon>
        <taxon>Rosales</taxon>
        <taxon>Rosaceae</taxon>
        <taxon>Rosoideae</taxon>
        <taxon>Rosoideae incertae sedis</taxon>
        <taxon>Rosa</taxon>
    </lineage>
</organism>
<comment type="caution">
    <text evidence="1">The sequence shown here is derived from an EMBL/GenBank/DDBJ whole genome shotgun (WGS) entry which is preliminary data.</text>
</comment>
<dbReference type="Gramene" id="PRQ19698">
    <property type="protein sequence ID" value="PRQ19698"/>
    <property type="gene ID" value="RchiOBHm_Chr7g0220061"/>
</dbReference>
<proteinExistence type="predicted"/>
<name>A0A2P6PCQ4_ROSCH</name>
<gene>
    <name evidence="1" type="ORF">RchiOBHm_Chr7g0220061</name>
</gene>
<keyword evidence="2" id="KW-1185">Reference proteome</keyword>
<dbReference type="AlphaFoldDB" id="A0A2P6PCQ4"/>
<dbReference type="EMBL" id="PDCK01000045">
    <property type="protein sequence ID" value="PRQ19698.1"/>
    <property type="molecule type" value="Genomic_DNA"/>
</dbReference>
<sequence>MEAPDSEEEIRSFWTGLVELRLAFNLGYGWSISPTVQNDFLGEEAFSSPWVLALWRRLRFCQ</sequence>
<reference evidence="1 2" key="1">
    <citation type="journal article" date="2018" name="Nat. Genet.">
        <title>The Rosa genome provides new insights in the design of modern roses.</title>
        <authorList>
            <person name="Bendahmane M."/>
        </authorList>
    </citation>
    <scope>NUCLEOTIDE SEQUENCE [LARGE SCALE GENOMIC DNA]</scope>
    <source>
        <strain evidence="2">cv. Old Blush</strain>
    </source>
</reference>
<evidence type="ECO:0000313" key="1">
    <source>
        <dbReference type="EMBL" id="PRQ19698.1"/>
    </source>
</evidence>
<dbReference type="Proteomes" id="UP000238479">
    <property type="component" value="Chromosome 7"/>
</dbReference>